<evidence type="ECO:0000313" key="2">
    <source>
        <dbReference type="Proteomes" id="UP000499080"/>
    </source>
</evidence>
<gene>
    <name evidence="1" type="ORF">AVEN_121092_1</name>
</gene>
<comment type="caution">
    <text evidence="1">The sequence shown here is derived from an EMBL/GenBank/DDBJ whole genome shotgun (WGS) entry which is preliminary data.</text>
</comment>
<reference evidence="1 2" key="1">
    <citation type="journal article" date="2019" name="Sci. Rep.">
        <title>Orb-weaving spider Araneus ventricosus genome elucidates the spidroin gene catalogue.</title>
        <authorList>
            <person name="Kono N."/>
            <person name="Nakamura H."/>
            <person name="Ohtoshi R."/>
            <person name="Moran D.A.P."/>
            <person name="Shinohara A."/>
            <person name="Yoshida Y."/>
            <person name="Fujiwara M."/>
            <person name="Mori M."/>
            <person name="Tomita M."/>
            <person name="Arakawa K."/>
        </authorList>
    </citation>
    <scope>NUCLEOTIDE SEQUENCE [LARGE SCALE GENOMIC DNA]</scope>
</reference>
<sequence length="83" mass="9143">MRMIGKDAKVLQKFSSYMALPASVSQNSYDRINDKILRTSTAVANSCMKKAVQEELLTGSSDVMVNGYGTWKTWGYSSLVGLI</sequence>
<name>A0A4Y2LZ01_ARAVE</name>
<keyword evidence="2" id="KW-1185">Reference proteome</keyword>
<organism evidence="1 2">
    <name type="scientific">Araneus ventricosus</name>
    <name type="common">Orbweaver spider</name>
    <name type="synonym">Epeira ventricosa</name>
    <dbReference type="NCBI Taxonomy" id="182803"/>
    <lineage>
        <taxon>Eukaryota</taxon>
        <taxon>Metazoa</taxon>
        <taxon>Ecdysozoa</taxon>
        <taxon>Arthropoda</taxon>
        <taxon>Chelicerata</taxon>
        <taxon>Arachnida</taxon>
        <taxon>Araneae</taxon>
        <taxon>Araneomorphae</taxon>
        <taxon>Entelegynae</taxon>
        <taxon>Araneoidea</taxon>
        <taxon>Araneidae</taxon>
        <taxon>Araneus</taxon>
    </lineage>
</organism>
<dbReference type="OrthoDB" id="6427993at2759"/>
<dbReference type="EMBL" id="BGPR01006555">
    <property type="protein sequence ID" value="GBN20011.1"/>
    <property type="molecule type" value="Genomic_DNA"/>
</dbReference>
<evidence type="ECO:0000313" key="1">
    <source>
        <dbReference type="EMBL" id="GBN20011.1"/>
    </source>
</evidence>
<protein>
    <submittedName>
        <fullName evidence="1">Uncharacterized protein</fullName>
    </submittedName>
</protein>
<proteinExistence type="predicted"/>
<accession>A0A4Y2LZ01</accession>
<dbReference type="AlphaFoldDB" id="A0A4Y2LZ01"/>
<dbReference type="Proteomes" id="UP000499080">
    <property type="component" value="Unassembled WGS sequence"/>
</dbReference>